<evidence type="ECO:0000256" key="5">
    <source>
        <dbReference type="ARBA" id="ARBA00038515"/>
    </source>
</evidence>
<organism evidence="6 7">
    <name type="scientific">Prunus persica</name>
    <name type="common">Peach</name>
    <name type="synonym">Amygdalus persica</name>
    <dbReference type="NCBI Taxonomy" id="3760"/>
    <lineage>
        <taxon>Eukaryota</taxon>
        <taxon>Viridiplantae</taxon>
        <taxon>Streptophyta</taxon>
        <taxon>Embryophyta</taxon>
        <taxon>Tracheophyta</taxon>
        <taxon>Spermatophyta</taxon>
        <taxon>Magnoliopsida</taxon>
        <taxon>eudicotyledons</taxon>
        <taxon>Gunneridae</taxon>
        <taxon>Pentapetalae</taxon>
        <taxon>rosids</taxon>
        <taxon>fabids</taxon>
        <taxon>Rosales</taxon>
        <taxon>Rosaceae</taxon>
        <taxon>Amygdaloideae</taxon>
        <taxon>Amygdaleae</taxon>
        <taxon>Prunus</taxon>
    </lineage>
</organism>
<dbReference type="CDD" id="cd23509">
    <property type="entry name" value="Gnk2-like"/>
    <property type="match status" value="1"/>
</dbReference>
<evidence type="ECO:0000313" key="6">
    <source>
        <dbReference type="EMBL" id="ONH89779.1"/>
    </source>
</evidence>
<proteinExistence type="inferred from homology"/>
<keyword evidence="3" id="KW-0732">Signal</keyword>
<dbReference type="PANTHER" id="PTHR32411:SF43">
    <property type="entry name" value="CYSTEINE-RICH REPEAT SECRETORY PROTEIN 38"/>
    <property type="match status" value="1"/>
</dbReference>
<dbReference type="EMBL" id="CM007658">
    <property type="protein sequence ID" value="ONH89779.1"/>
    <property type="molecule type" value="Genomic_DNA"/>
</dbReference>
<dbReference type="Gramene" id="ONH89779">
    <property type="protein sequence ID" value="ONH89779"/>
    <property type="gene ID" value="PRUPE_8G015900"/>
</dbReference>
<comment type="subcellular location">
    <subcellularLocation>
        <location evidence="1">Secreted</location>
    </subcellularLocation>
</comment>
<sequence>MGTYEPLGFLLQSCKPRASTSPNKKGPIIWYEKCLFKNLNTNFLQRSDTYNAMYAMNTNFIYDNPNLFYQKVHYLLRKLGLSISDTIYVVAQCTGDLSSIHCKTCLDVAVTELLNKIRGRIGGGAYYGNCYLIFELFSFILG</sequence>
<dbReference type="AlphaFoldDB" id="M5VJY3"/>
<keyword evidence="4" id="KW-0677">Repeat</keyword>
<dbReference type="InterPro" id="IPR050581">
    <property type="entry name" value="CRR_secretory_protein"/>
</dbReference>
<gene>
    <name evidence="6" type="ORF">PRUPE_8G015900</name>
</gene>
<accession>M5VJY3</accession>
<evidence type="ECO:0000256" key="1">
    <source>
        <dbReference type="ARBA" id="ARBA00004613"/>
    </source>
</evidence>
<protein>
    <submittedName>
        <fullName evidence="6">Uncharacterized protein</fullName>
    </submittedName>
</protein>
<dbReference type="PANTHER" id="PTHR32411">
    <property type="entry name" value="CYSTEINE-RICH REPEAT SECRETORY PROTEIN 38-RELATED"/>
    <property type="match status" value="1"/>
</dbReference>
<dbReference type="HOGENOM" id="CLU_1819179_0_0_1"/>
<dbReference type="Pfam" id="PF01657">
    <property type="entry name" value="Stress-antifung"/>
    <property type="match status" value="1"/>
</dbReference>
<dbReference type="STRING" id="3760.M5VJY3"/>
<dbReference type="InterPro" id="IPR038408">
    <property type="entry name" value="GNK2_sf"/>
</dbReference>
<evidence type="ECO:0000256" key="2">
    <source>
        <dbReference type="ARBA" id="ARBA00022525"/>
    </source>
</evidence>
<evidence type="ECO:0000256" key="3">
    <source>
        <dbReference type="ARBA" id="ARBA00022729"/>
    </source>
</evidence>
<comment type="similarity">
    <text evidence="5">Belongs to the cysteine-rich repeat secretory protein family.</text>
</comment>
<reference evidence="6 7" key="1">
    <citation type="journal article" date="2013" name="Nat. Genet.">
        <title>The high-quality draft genome of peach (Prunus persica) identifies unique patterns of genetic diversity, domestication and genome evolution.</title>
        <authorList>
            <consortium name="International Peach Genome Initiative"/>
            <person name="Verde I."/>
            <person name="Abbott A.G."/>
            <person name="Scalabrin S."/>
            <person name="Jung S."/>
            <person name="Shu S."/>
            <person name="Marroni F."/>
            <person name="Zhebentyayeva T."/>
            <person name="Dettori M.T."/>
            <person name="Grimwood J."/>
            <person name="Cattonaro F."/>
            <person name="Zuccolo A."/>
            <person name="Rossini L."/>
            <person name="Jenkins J."/>
            <person name="Vendramin E."/>
            <person name="Meisel L.A."/>
            <person name="Decroocq V."/>
            <person name="Sosinski B."/>
            <person name="Prochnik S."/>
            <person name="Mitros T."/>
            <person name="Policriti A."/>
            <person name="Cipriani G."/>
            <person name="Dondini L."/>
            <person name="Ficklin S."/>
            <person name="Goodstein D.M."/>
            <person name="Xuan P."/>
            <person name="Del Fabbro C."/>
            <person name="Aramini V."/>
            <person name="Copetti D."/>
            <person name="Gonzalez S."/>
            <person name="Horner D.S."/>
            <person name="Falchi R."/>
            <person name="Lucas S."/>
            <person name="Mica E."/>
            <person name="Maldonado J."/>
            <person name="Lazzari B."/>
            <person name="Bielenberg D."/>
            <person name="Pirona R."/>
            <person name="Miculan M."/>
            <person name="Barakat A."/>
            <person name="Testolin R."/>
            <person name="Stella A."/>
            <person name="Tartarini S."/>
            <person name="Tonutti P."/>
            <person name="Arus P."/>
            <person name="Orellana A."/>
            <person name="Wells C."/>
            <person name="Main D."/>
            <person name="Vizzotto G."/>
            <person name="Silva H."/>
            <person name="Salamini F."/>
            <person name="Schmutz J."/>
            <person name="Morgante M."/>
            <person name="Rokhsar D.S."/>
        </authorList>
    </citation>
    <scope>NUCLEOTIDE SEQUENCE [LARGE SCALE GENOMIC DNA]</scope>
    <source>
        <strain evidence="7">cv. Nemared</strain>
    </source>
</reference>
<dbReference type="Gene3D" id="3.30.430.20">
    <property type="entry name" value="Gnk2 domain, C-X8-C-X2-C motif"/>
    <property type="match status" value="1"/>
</dbReference>
<keyword evidence="2" id="KW-0964">Secreted</keyword>
<dbReference type="PROSITE" id="PS51473">
    <property type="entry name" value="GNK2"/>
    <property type="match status" value="1"/>
</dbReference>
<name>M5VJY3_PRUPE</name>
<dbReference type="InterPro" id="IPR002902">
    <property type="entry name" value="GNK2"/>
</dbReference>
<evidence type="ECO:0000313" key="7">
    <source>
        <dbReference type="Proteomes" id="UP000006882"/>
    </source>
</evidence>
<keyword evidence="7" id="KW-1185">Reference proteome</keyword>
<dbReference type="Proteomes" id="UP000006882">
    <property type="component" value="Chromosome G8"/>
</dbReference>
<dbReference type="GO" id="GO:0005576">
    <property type="term" value="C:extracellular region"/>
    <property type="evidence" value="ECO:0007669"/>
    <property type="project" value="UniProtKB-SubCell"/>
</dbReference>
<evidence type="ECO:0000256" key="4">
    <source>
        <dbReference type="ARBA" id="ARBA00022737"/>
    </source>
</evidence>